<name>A0ABS2YUP4_POLSE</name>
<keyword evidence="1" id="KW-0472">Membrane</keyword>
<evidence type="ECO:0000313" key="2">
    <source>
        <dbReference type="EMBL" id="MBN3290204.1"/>
    </source>
</evidence>
<dbReference type="PANTHER" id="PTHR31120">
    <property type="entry name" value="METALLOPROTEASE TIKI"/>
    <property type="match status" value="1"/>
</dbReference>
<accession>A0ABS2YUP4</accession>
<comment type="caution">
    <text evidence="2">The sequence shown here is derived from an EMBL/GenBank/DDBJ whole genome shotgun (WGS) entry which is preliminary data.</text>
</comment>
<dbReference type="InterPro" id="IPR040230">
    <property type="entry name" value="TIKI1/2-like"/>
</dbReference>
<keyword evidence="1" id="KW-0732">Signal</keyword>
<keyword evidence="1" id="KW-0879">Wnt signaling pathway</keyword>
<keyword evidence="1" id="KW-1003">Cell membrane</keyword>
<dbReference type="PANTHER" id="PTHR31120:SF7">
    <property type="entry name" value="METALLOPROTEASE TIKI1"/>
    <property type="match status" value="1"/>
</dbReference>
<feature type="non-terminal residue" evidence="2">
    <location>
        <position position="1"/>
    </location>
</feature>
<dbReference type="EC" id="3.4.-.-" evidence="1"/>
<keyword evidence="3" id="KW-1185">Reference proteome</keyword>
<keyword evidence="1" id="KW-0378">Hydrolase</keyword>
<keyword evidence="1" id="KW-0479">Metal-binding</keyword>
<organism evidence="2 3">
    <name type="scientific">Polypterus senegalus</name>
    <name type="common">Senegal bichir</name>
    <dbReference type="NCBI Taxonomy" id="55291"/>
    <lineage>
        <taxon>Eukaryota</taxon>
        <taxon>Metazoa</taxon>
        <taxon>Chordata</taxon>
        <taxon>Craniata</taxon>
        <taxon>Vertebrata</taxon>
        <taxon>Euteleostomi</taxon>
        <taxon>Actinopterygii</taxon>
        <taxon>Polypteriformes</taxon>
        <taxon>Polypteridae</taxon>
        <taxon>Polypterus</taxon>
    </lineage>
</organism>
<dbReference type="GO" id="GO:0008237">
    <property type="term" value="F:metallopeptidase activity"/>
    <property type="evidence" value="ECO:0007669"/>
    <property type="project" value="UniProtKB-KW"/>
</dbReference>
<dbReference type="Proteomes" id="UP001166052">
    <property type="component" value="Unassembled WGS sequence"/>
</dbReference>
<proteinExistence type="inferred from homology"/>
<feature type="non-terminal residue" evidence="2">
    <location>
        <position position="164"/>
    </location>
</feature>
<comment type="function">
    <text evidence="1">Metalloprotease that acts as a negative regulator of the Wnt signaling pathway by mediating the cleavage of the N-terminal residues of a subset of Wnt proteins. Following cleavage, Wnt proteins become oxidized and form large disulfide-bond oligomers, leading to their inactivation.</text>
</comment>
<protein>
    <recommendedName>
        <fullName evidence="1">Metalloprotease TIKI</fullName>
        <ecNumber evidence="1">3.4.-.-</ecNumber>
    </recommendedName>
    <alternativeName>
        <fullName evidence="1">TRAB domain-containing protein 2</fullName>
    </alternativeName>
</protein>
<evidence type="ECO:0000313" key="3">
    <source>
        <dbReference type="Proteomes" id="UP001166052"/>
    </source>
</evidence>
<sequence length="164" mass="18854">MKAVSAKISRTLRVPHMAENVTLCIAGHFLGNNTVIDVLRREGYDVQHTPAGQPINSFARSYWNRSAGKHSMAPLGGRGQKSHLSSLYIPYSSTHGVDLLSPPNVDHNLQQGDELLPHMLHPDNLDLLDKVERKYKKKRRKQPKKQRLRHFNDLWVRIEERYLC</sequence>
<keyword evidence="1" id="KW-0645">Protease</keyword>
<comment type="cofactor">
    <cofactor evidence="1">
        <name>Mn(2+)</name>
        <dbReference type="ChEBI" id="CHEBI:29035"/>
    </cofactor>
    <cofactor evidence="1">
        <name>Co(2+)</name>
        <dbReference type="ChEBI" id="CHEBI:48828"/>
    </cofactor>
    <text evidence="1">Divalent metal cations. Mn(2+) or Co(2+).</text>
</comment>
<gene>
    <name evidence="2" type="primary">Trabd2b_1</name>
    <name evidence="2" type="ORF">GTO92_0014375</name>
</gene>
<keyword evidence="1 2" id="KW-0482">Metalloprotease</keyword>
<comment type="subcellular location">
    <subcellularLocation>
        <location evidence="1">Cell membrane</location>
        <topology evidence="1">Single-pass type I membrane protein</topology>
    </subcellularLocation>
</comment>
<reference evidence="2" key="1">
    <citation type="journal article" date="2021" name="Cell">
        <title>Tracing the genetic footprints of vertebrate landing in non-teleost ray-finned fishes.</title>
        <authorList>
            <person name="Bi X."/>
            <person name="Wang K."/>
            <person name="Yang L."/>
            <person name="Pan H."/>
            <person name="Jiang H."/>
            <person name="Wei Q."/>
            <person name="Fang M."/>
            <person name="Yu H."/>
            <person name="Zhu C."/>
            <person name="Cai Y."/>
            <person name="He Y."/>
            <person name="Gan X."/>
            <person name="Zeng H."/>
            <person name="Yu D."/>
            <person name="Zhu Y."/>
            <person name="Jiang H."/>
            <person name="Qiu Q."/>
            <person name="Yang H."/>
            <person name="Zhang Y.E."/>
            <person name="Wang W."/>
            <person name="Zhu M."/>
            <person name="He S."/>
            <person name="Zhang G."/>
        </authorList>
    </citation>
    <scope>NUCLEOTIDE SEQUENCE</scope>
    <source>
        <strain evidence="2">Bchr_001</strain>
    </source>
</reference>
<evidence type="ECO:0000256" key="1">
    <source>
        <dbReference type="RuleBase" id="RU369069"/>
    </source>
</evidence>
<dbReference type="EMBL" id="JAAWVN010007115">
    <property type="protein sequence ID" value="MBN3290204.1"/>
    <property type="molecule type" value="Genomic_DNA"/>
</dbReference>
<comment type="similarity">
    <text evidence="1">Belongs to the TIKI family.</text>
</comment>